<dbReference type="InterPro" id="IPR002401">
    <property type="entry name" value="Cyt_P450_E_grp-I"/>
</dbReference>
<dbReference type="VEuPathDB" id="FungiDB:PV09_09120"/>
<dbReference type="AlphaFoldDB" id="A0A0D1YEL2"/>
<proteinExistence type="inferred from homology"/>
<keyword evidence="10" id="KW-1185">Reference proteome</keyword>
<sequence length="512" mass="58990">MSLWFSISLAALALLFLKFVATTVYRLTLHPLAKIPGPKLAAATWWYERYFDLYLGAQFFKQIGKLHEQYGPIVRINPNEVHVNDPDLIDTVYPGGYKKVNKDPYLMSQFGMLHNTSFLSIDHDEHRLRRNALNRYFSKAAVAKLEDYIKQTCERFADKLLEYRNTGPLTISAAYSSFTTDVIAEYCFGRTFNFLGRDRFLPNLQAANDAMGAMIPVLRLFPWLHTVMRWIPQERMLKMNPGMADWIGMENICKKSVQDARARLNDEKISKGYYNVIDELLRSNLPEQEKTDERLLLEATVLVNAATETTAWALSLCTFYIYHNREIMRKMRSELLAVAPDRNVPPLAKLEALPYLSAVIMETLRHQFGPVSRLPRIFPVEATHLHSTYKGKPVDYVIPPGYVLSMTSIYIHMNPDLFPNPHAFLPERWLDGQGQRNREKEKYLLTFSKGTRICLGMNLAYAELYLCLAAVILRVGENIELFETTIKDVTPEYDAFAMRPYKESKGIRVIIT</sequence>
<protein>
    <recommendedName>
        <fullName evidence="11">Cytochrome P450</fullName>
    </recommendedName>
</protein>
<dbReference type="OrthoDB" id="3945418at2759"/>
<dbReference type="GO" id="GO:0016705">
    <property type="term" value="F:oxidoreductase activity, acting on paired donors, with incorporation or reduction of molecular oxygen"/>
    <property type="evidence" value="ECO:0007669"/>
    <property type="project" value="InterPro"/>
</dbReference>
<dbReference type="PANTHER" id="PTHR24305:SF157">
    <property type="entry name" value="N-ACETYLTRYPTOPHAN 6-HYDROXYLASE IVOC-RELATED"/>
    <property type="match status" value="1"/>
</dbReference>
<comment type="cofactor">
    <cofactor evidence="1 7">
        <name>heme</name>
        <dbReference type="ChEBI" id="CHEBI:30413"/>
    </cofactor>
</comment>
<dbReference type="GO" id="GO:0005506">
    <property type="term" value="F:iron ion binding"/>
    <property type="evidence" value="ECO:0007669"/>
    <property type="project" value="InterPro"/>
</dbReference>
<keyword evidence="4 8" id="KW-0560">Oxidoreductase</keyword>
<dbReference type="Proteomes" id="UP000053259">
    <property type="component" value="Unassembled WGS sequence"/>
</dbReference>
<reference evidence="9 10" key="1">
    <citation type="submission" date="2015-01" db="EMBL/GenBank/DDBJ databases">
        <title>The Genome Sequence of Ochroconis gallopava CBS43764.</title>
        <authorList>
            <consortium name="The Broad Institute Genomics Platform"/>
            <person name="Cuomo C."/>
            <person name="de Hoog S."/>
            <person name="Gorbushina A."/>
            <person name="Stielow B."/>
            <person name="Teixiera M."/>
            <person name="Abouelleil A."/>
            <person name="Chapman S.B."/>
            <person name="Priest M."/>
            <person name="Young S.K."/>
            <person name="Wortman J."/>
            <person name="Nusbaum C."/>
            <person name="Birren B."/>
        </authorList>
    </citation>
    <scope>NUCLEOTIDE SEQUENCE [LARGE SCALE GENOMIC DNA]</scope>
    <source>
        <strain evidence="9 10">CBS 43764</strain>
    </source>
</reference>
<dbReference type="PANTHER" id="PTHR24305">
    <property type="entry name" value="CYTOCHROME P450"/>
    <property type="match status" value="1"/>
</dbReference>
<dbReference type="InterPro" id="IPR050121">
    <property type="entry name" value="Cytochrome_P450_monoxygenase"/>
</dbReference>
<dbReference type="GO" id="GO:0004497">
    <property type="term" value="F:monooxygenase activity"/>
    <property type="evidence" value="ECO:0007669"/>
    <property type="project" value="UniProtKB-KW"/>
</dbReference>
<dbReference type="GO" id="GO:0020037">
    <property type="term" value="F:heme binding"/>
    <property type="evidence" value="ECO:0007669"/>
    <property type="project" value="InterPro"/>
</dbReference>
<feature type="binding site" description="axial binding residue" evidence="7">
    <location>
        <position position="454"/>
    </location>
    <ligand>
        <name>heme</name>
        <dbReference type="ChEBI" id="CHEBI:30413"/>
    </ligand>
    <ligandPart>
        <name>Fe</name>
        <dbReference type="ChEBI" id="CHEBI:18248"/>
    </ligandPart>
</feature>
<dbReference type="GeneID" id="27317093"/>
<organism evidence="9 10">
    <name type="scientific">Verruconis gallopava</name>
    <dbReference type="NCBI Taxonomy" id="253628"/>
    <lineage>
        <taxon>Eukaryota</taxon>
        <taxon>Fungi</taxon>
        <taxon>Dikarya</taxon>
        <taxon>Ascomycota</taxon>
        <taxon>Pezizomycotina</taxon>
        <taxon>Dothideomycetes</taxon>
        <taxon>Pleosporomycetidae</taxon>
        <taxon>Venturiales</taxon>
        <taxon>Sympoventuriaceae</taxon>
        <taxon>Verruconis</taxon>
    </lineage>
</organism>
<dbReference type="EMBL" id="KN847582">
    <property type="protein sequence ID" value="KIV99166.1"/>
    <property type="molecule type" value="Genomic_DNA"/>
</dbReference>
<evidence type="ECO:0000256" key="2">
    <source>
        <dbReference type="ARBA" id="ARBA00010617"/>
    </source>
</evidence>
<dbReference type="Gene3D" id="1.10.630.10">
    <property type="entry name" value="Cytochrome P450"/>
    <property type="match status" value="1"/>
</dbReference>
<dbReference type="InterPro" id="IPR036396">
    <property type="entry name" value="Cyt_P450_sf"/>
</dbReference>
<evidence type="ECO:0000313" key="9">
    <source>
        <dbReference type="EMBL" id="KIV99166.1"/>
    </source>
</evidence>
<evidence type="ECO:0000256" key="3">
    <source>
        <dbReference type="ARBA" id="ARBA00022723"/>
    </source>
</evidence>
<keyword evidence="5 7" id="KW-0408">Iron</keyword>
<evidence type="ECO:0000256" key="6">
    <source>
        <dbReference type="ARBA" id="ARBA00023033"/>
    </source>
</evidence>
<dbReference type="Pfam" id="PF00067">
    <property type="entry name" value="p450"/>
    <property type="match status" value="1"/>
</dbReference>
<dbReference type="PRINTS" id="PR00463">
    <property type="entry name" value="EP450I"/>
</dbReference>
<dbReference type="SUPFAM" id="SSF48264">
    <property type="entry name" value="Cytochrome P450"/>
    <property type="match status" value="1"/>
</dbReference>
<comment type="similarity">
    <text evidence="2 8">Belongs to the cytochrome P450 family.</text>
</comment>
<dbReference type="HOGENOM" id="CLU_001570_14_4_1"/>
<evidence type="ECO:0000256" key="7">
    <source>
        <dbReference type="PIRSR" id="PIRSR602401-1"/>
    </source>
</evidence>
<dbReference type="PRINTS" id="PR00385">
    <property type="entry name" value="P450"/>
</dbReference>
<name>A0A0D1YEL2_9PEZI</name>
<keyword evidence="6 8" id="KW-0503">Monooxygenase</keyword>
<evidence type="ECO:0000256" key="5">
    <source>
        <dbReference type="ARBA" id="ARBA00023004"/>
    </source>
</evidence>
<keyword evidence="7 8" id="KW-0349">Heme</keyword>
<dbReference type="InParanoid" id="A0A0D1YEL2"/>
<accession>A0A0D1YEL2</accession>
<dbReference type="PROSITE" id="PS00086">
    <property type="entry name" value="CYTOCHROME_P450"/>
    <property type="match status" value="1"/>
</dbReference>
<dbReference type="CDD" id="cd11062">
    <property type="entry name" value="CYP58-like"/>
    <property type="match status" value="1"/>
</dbReference>
<evidence type="ECO:0000256" key="4">
    <source>
        <dbReference type="ARBA" id="ARBA00023002"/>
    </source>
</evidence>
<evidence type="ECO:0000313" key="10">
    <source>
        <dbReference type="Proteomes" id="UP000053259"/>
    </source>
</evidence>
<dbReference type="InterPro" id="IPR001128">
    <property type="entry name" value="Cyt_P450"/>
</dbReference>
<evidence type="ECO:0008006" key="11">
    <source>
        <dbReference type="Google" id="ProtNLM"/>
    </source>
</evidence>
<evidence type="ECO:0000256" key="1">
    <source>
        <dbReference type="ARBA" id="ARBA00001971"/>
    </source>
</evidence>
<gene>
    <name evidence="9" type="ORF">PV09_09120</name>
</gene>
<dbReference type="STRING" id="253628.A0A0D1YEL2"/>
<dbReference type="InterPro" id="IPR017972">
    <property type="entry name" value="Cyt_P450_CS"/>
</dbReference>
<keyword evidence="3 7" id="KW-0479">Metal-binding</keyword>
<dbReference type="RefSeq" id="XP_016209036.1">
    <property type="nucleotide sequence ID" value="XM_016363116.1"/>
</dbReference>
<evidence type="ECO:0000256" key="8">
    <source>
        <dbReference type="RuleBase" id="RU000461"/>
    </source>
</evidence>